<dbReference type="STRING" id="324925.Ppha_0958"/>
<name>B4SFJ0_PELPB</name>
<organism evidence="1 2">
    <name type="scientific">Pelodictyon phaeoclathratiforme (strain DSM 5477 / BU-1)</name>
    <dbReference type="NCBI Taxonomy" id="324925"/>
    <lineage>
        <taxon>Bacteria</taxon>
        <taxon>Pseudomonadati</taxon>
        <taxon>Chlorobiota</taxon>
        <taxon>Chlorobiia</taxon>
        <taxon>Chlorobiales</taxon>
        <taxon>Chlorobiaceae</taxon>
        <taxon>Chlorobium/Pelodictyon group</taxon>
        <taxon>Pelodictyon</taxon>
    </lineage>
</organism>
<dbReference type="AlphaFoldDB" id="B4SFJ0"/>
<gene>
    <name evidence="1" type="ordered locus">Ppha_0958</name>
</gene>
<evidence type="ECO:0000313" key="2">
    <source>
        <dbReference type="Proteomes" id="UP000002724"/>
    </source>
</evidence>
<dbReference type="Proteomes" id="UP000002724">
    <property type="component" value="Chromosome"/>
</dbReference>
<dbReference type="KEGG" id="pph:Ppha_0958"/>
<evidence type="ECO:0000313" key="1">
    <source>
        <dbReference type="EMBL" id="ACF43245.1"/>
    </source>
</evidence>
<dbReference type="eggNOG" id="ENOG502ZBJ8">
    <property type="taxonomic scope" value="Bacteria"/>
</dbReference>
<dbReference type="HOGENOM" id="CLU_1202713_0_0_10"/>
<proteinExistence type="predicted"/>
<dbReference type="RefSeq" id="WP_012507740.1">
    <property type="nucleotide sequence ID" value="NC_011060.1"/>
</dbReference>
<reference evidence="1 2" key="1">
    <citation type="submission" date="2008-06" db="EMBL/GenBank/DDBJ databases">
        <title>Complete sequence of Pelodictyon phaeoclathratiforme BU-1.</title>
        <authorList>
            <consortium name="US DOE Joint Genome Institute"/>
            <person name="Lucas S."/>
            <person name="Copeland A."/>
            <person name="Lapidus A."/>
            <person name="Glavina del Rio T."/>
            <person name="Dalin E."/>
            <person name="Tice H."/>
            <person name="Bruce D."/>
            <person name="Goodwin L."/>
            <person name="Pitluck S."/>
            <person name="Schmutz J."/>
            <person name="Larimer F."/>
            <person name="Land M."/>
            <person name="Hauser L."/>
            <person name="Kyrpides N."/>
            <person name="Mikhailova N."/>
            <person name="Liu Z."/>
            <person name="Li T."/>
            <person name="Zhao F."/>
            <person name="Overmann J."/>
            <person name="Bryant D.A."/>
            <person name="Richardson P."/>
        </authorList>
    </citation>
    <scope>NUCLEOTIDE SEQUENCE [LARGE SCALE GENOMIC DNA]</scope>
    <source>
        <strain evidence="2">DSM 5477 / BU-1</strain>
    </source>
</reference>
<accession>B4SFJ0</accession>
<keyword evidence="2" id="KW-1185">Reference proteome</keyword>
<dbReference type="EMBL" id="CP001110">
    <property type="protein sequence ID" value="ACF43245.1"/>
    <property type="molecule type" value="Genomic_DNA"/>
</dbReference>
<sequence>MSNLIDALKKIAKESPLNQYEWGFPTDCPIDIPAEYKDSYLQNIYLKDNFREKILGDDSLDSHYWAIQNWGGIGSFRRNERNDLRIKKFLDELNKGTLTRNSFECISSLSKVASFINPDEYAIYDSRAIYTLNWLLFNHSESSKLFRQPIGRSANLSKYDMETIFNLTKREFNFLSHKEAFHSYCGLVKHFACEIYGPGSKPYLAEMLLFMVAPTRIIKEIEDTVSLTITKTHNATTHKEAVQ</sequence>
<protein>
    <submittedName>
        <fullName evidence="1">Uncharacterized protein</fullName>
    </submittedName>
</protein>